<evidence type="ECO:0000313" key="2">
    <source>
        <dbReference type="Proteomes" id="UP000654471"/>
    </source>
</evidence>
<name>A0ABQ2V3X4_9ACTN</name>
<accession>A0ABQ2V3X4</accession>
<organism evidence="1 2">
    <name type="scientific">Streptomyces albospinus</name>
    <dbReference type="NCBI Taxonomy" id="285515"/>
    <lineage>
        <taxon>Bacteria</taxon>
        <taxon>Bacillati</taxon>
        <taxon>Actinomycetota</taxon>
        <taxon>Actinomycetes</taxon>
        <taxon>Kitasatosporales</taxon>
        <taxon>Streptomycetaceae</taxon>
        <taxon>Streptomyces</taxon>
    </lineage>
</organism>
<protein>
    <recommendedName>
        <fullName evidence="3">Transposase</fullName>
    </recommendedName>
</protein>
<evidence type="ECO:0008006" key="3">
    <source>
        <dbReference type="Google" id="ProtNLM"/>
    </source>
</evidence>
<comment type="caution">
    <text evidence="1">The sequence shown here is derived from an EMBL/GenBank/DDBJ whole genome shotgun (WGS) entry which is preliminary data.</text>
</comment>
<dbReference type="EMBL" id="BMRP01000010">
    <property type="protein sequence ID" value="GGU64936.1"/>
    <property type="molecule type" value="Genomic_DNA"/>
</dbReference>
<reference evidence="2" key="1">
    <citation type="journal article" date="2019" name="Int. J. Syst. Evol. Microbiol.">
        <title>The Global Catalogue of Microorganisms (GCM) 10K type strain sequencing project: providing services to taxonomists for standard genome sequencing and annotation.</title>
        <authorList>
            <consortium name="The Broad Institute Genomics Platform"/>
            <consortium name="The Broad Institute Genome Sequencing Center for Infectious Disease"/>
            <person name="Wu L."/>
            <person name="Ma J."/>
        </authorList>
    </citation>
    <scope>NUCLEOTIDE SEQUENCE [LARGE SCALE GENOMIC DNA]</scope>
    <source>
        <strain evidence="2">JCM 3399</strain>
    </source>
</reference>
<gene>
    <name evidence="1" type="ORF">GCM10010211_32550</name>
</gene>
<dbReference type="RefSeq" id="WP_229852294.1">
    <property type="nucleotide sequence ID" value="NZ_BMRP01000010.1"/>
</dbReference>
<keyword evidence="2" id="KW-1185">Reference proteome</keyword>
<sequence length="66" mass="8103">MTGVRWARSEPWFPDRTPERDGRWWDHRQAIEEERLHRAWTARDRYGPARASVRTWLYRMAVLVHA</sequence>
<evidence type="ECO:0000313" key="1">
    <source>
        <dbReference type="EMBL" id="GGU64936.1"/>
    </source>
</evidence>
<proteinExistence type="predicted"/>
<dbReference type="Proteomes" id="UP000654471">
    <property type="component" value="Unassembled WGS sequence"/>
</dbReference>